<dbReference type="Pfam" id="PF09588">
    <property type="entry name" value="YqaJ"/>
    <property type="match status" value="1"/>
</dbReference>
<keyword evidence="2" id="KW-0255">Endonuclease</keyword>
<dbReference type="InterPro" id="IPR011604">
    <property type="entry name" value="PDDEXK-like_dom_sf"/>
</dbReference>
<dbReference type="EMBL" id="LR796592">
    <property type="protein sequence ID" value="CAB4152840.1"/>
    <property type="molecule type" value="Genomic_DNA"/>
</dbReference>
<reference evidence="2" key="1">
    <citation type="submission" date="2020-04" db="EMBL/GenBank/DDBJ databases">
        <authorList>
            <person name="Chiriac C."/>
            <person name="Salcher M."/>
            <person name="Ghai R."/>
            <person name="Kavagutti S V."/>
        </authorList>
    </citation>
    <scope>NUCLEOTIDE SEQUENCE</scope>
</reference>
<organism evidence="2">
    <name type="scientific">uncultured Caudovirales phage</name>
    <dbReference type="NCBI Taxonomy" id="2100421"/>
    <lineage>
        <taxon>Viruses</taxon>
        <taxon>Duplodnaviria</taxon>
        <taxon>Heunggongvirae</taxon>
        <taxon>Uroviricota</taxon>
        <taxon>Caudoviricetes</taxon>
        <taxon>Peduoviridae</taxon>
        <taxon>Maltschvirus</taxon>
        <taxon>Maltschvirus maltsch</taxon>
    </lineage>
</organism>
<dbReference type="InterPro" id="IPR019080">
    <property type="entry name" value="YqaJ_viral_recombinase"/>
</dbReference>
<dbReference type="Gene3D" id="3.90.320.10">
    <property type="match status" value="1"/>
</dbReference>
<dbReference type="SUPFAM" id="SSF52980">
    <property type="entry name" value="Restriction endonuclease-like"/>
    <property type="match status" value="1"/>
</dbReference>
<dbReference type="CDD" id="cd22343">
    <property type="entry name" value="PDDEXK_lambda_exonuclease-like"/>
    <property type="match status" value="1"/>
</dbReference>
<proteinExistence type="predicted"/>
<protein>
    <submittedName>
        <fullName evidence="2">Phage_rel_nuc, putative phage-type endonuclease</fullName>
    </submittedName>
</protein>
<evidence type="ECO:0000259" key="1">
    <source>
        <dbReference type="Pfam" id="PF09588"/>
    </source>
</evidence>
<sequence length="213" mass="24366">MNTHEQRTEEWFRARLGVPTASNAKHIIAKLKNGKAAQAREDYLMRLLFERVTGQNYPGFTNTAMQHGIDNEAAAREEYEWVTGSVVEETGFLKHEEVDFGASPDGLVGVEGVDGLGLIEIKCPYSPDVHLHTILEDKVPVEHLPQIQTQLWVTGRQWCDFVSYDPRHKGNTNIFIKRVQRNEEFIKNFKLELADFIIELKLKHILITQKATP</sequence>
<dbReference type="PANTHER" id="PTHR46609:SF6">
    <property type="entry name" value="EXONUCLEASE, PHAGE-TYPE_RECB, C-TERMINAL DOMAIN-CONTAINING PROTEIN-RELATED"/>
    <property type="match status" value="1"/>
</dbReference>
<accession>A0A6J5N6Q9</accession>
<keyword evidence="2" id="KW-0540">Nuclease</keyword>
<keyword evidence="2" id="KW-0378">Hydrolase</keyword>
<feature type="domain" description="YqaJ viral recombinase" evidence="1">
    <location>
        <begin position="10"/>
        <end position="157"/>
    </location>
</feature>
<dbReference type="InterPro" id="IPR011335">
    <property type="entry name" value="Restrct_endonuc-II-like"/>
</dbReference>
<name>A0A6J5N6Q9_9CAUD</name>
<dbReference type="GO" id="GO:0004519">
    <property type="term" value="F:endonuclease activity"/>
    <property type="evidence" value="ECO:0007669"/>
    <property type="project" value="UniProtKB-KW"/>
</dbReference>
<dbReference type="PANTHER" id="PTHR46609">
    <property type="entry name" value="EXONUCLEASE, PHAGE-TYPE/RECB, C-TERMINAL DOMAIN-CONTAINING PROTEIN"/>
    <property type="match status" value="1"/>
</dbReference>
<gene>
    <name evidence="2" type="ORF">UFOVP605_26</name>
</gene>
<dbReference type="InterPro" id="IPR051703">
    <property type="entry name" value="NF-kappa-B_Signaling_Reg"/>
</dbReference>
<evidence type="ECO:0000313" key="2">
    <source>
        <dbReference type="EMBL" id="CAB4152840.1"/>
    </source>
</evidence>